<keyword evidence="9" id="KW-1185">Reference proteome</keyword>
<dbReference type="InterPro" id="IPR007627">
    <property type="entry name" value="RNA_pol_sigma70_r2"/>
</dbReference>
<dbReference type="InterPro" id="IPR036388">
    <property type="entry name" value="WH-like_DNA-bd_sf"/>
</dbReference>
<evidence type="ECO:0000256" key="2">
    <source>
        <dbReference type="ARBA" id="ARBA00023082"/>
    </source>
</evidence>
<dbReference type="InterPro" id="IPR007630">
    <property type="entry name" value="RNA_pol_sigma70_r4"/>
</dbReference>
<evidence type="ECO:0000259" key="7">
    <source>
        <dbReference type="Pfam" id="PF04545"/>
    </source>
</evidence>
<dbReference type="Pfam" id="PF04545">
    <property type="entry name" value="Sigma70_r4"/>
    <property type="match status" value="1"/>
</dbReference>
<dbReference type="Pfam" id="PF04539">
    <property type="entry name" value="Sigma70_r3"/>
    <property type="match status" value="1"/>
</dbReference>
<reference evidence="8 9" key="1">
    <citation type="submission" date="2020-08" db="EMBL/GenBank/DDBJ databases">
        <title>Genome public.</title>
        <authorList>
            <person name="Liu C."/>
            <person name="Sun Q."/>
        </authorList>
    </citation>
    <scope>NUCLEOTIDE SEQUENCE [LARGE SCALE GENOMIC DNA]</scope>
    <source>
        <strain evidence="8 9">NSJ-71</strain>
    </source>
</reference>
<evidence type="ECO:0000256" key="3">
    <source>
        <dbReference type="ARBA" id="ARBA00023125"/>
    </source>
</evidence>
<protein>
    <submittedName>
        <fullName evidence="8">Sigma-70 family RNA polymerase sigma factor</fullName>
    </submittedName>
</protein>
<evidence type="ECO:0000256" key="1">
    <source>
        <dbReference type="ARBA" id="ARBA00023015"/>
    </source>
</evidence>
<gene>
    <name evidence="8" type="ORF">H8R91_08875</name>
</gene>
<dbReference type="SUPFAM" id="SSF88659">
    <property type="entry name" value="Sigma3 and sigma4 domains of RNA polymerase sigma factors"/>
    <property type="match status" value="2"/>
</dbReference>
<keyword evidence="4" id="KW-0804">Transcription</keyword>
<organism evidence="8 9">
    <name type="scientific">Ruminococcus intestinalis</name>
    <dbReference type="NCBI Taxonomy" id="2763066"/>
    <lineage>
        <taxon>Bacteria</taxon>
        <taxon>Bacillati</taxon>
        <taxon>Bacillota</taxon>
        <taxon>Clostridia</taxon>
        <taxon>Eubacteriales</taxon>
        <taxon>Oscillospiraceae</taxon>
        <taxon>Ruminococcus</taxon>
    </lineage>
</organism>
<dbReference type="PANTHER" id="PTHR30603">
    <property type="entry name" value="RNA POLYMERASE SIGMA FACTOR RPO"/>
    <property type="match status" value="1"/>
</dbReference>
<dbReference type="EMBL" id="JACOPS010000004">
    <property type="protein sequence ID" value="MBC5728625.1"/>
    <property type="molecule type" value="Genomic_DNA"/>
</dbReference>
<evidence type="ECO:0000259" key="6">
    <source>
        <dbReference type="Pfam" id="PF04542"/>
    </source>
</evidence>
<dbReference type="PANTHER" id="PTHR30603:SF17">
    <property type="entry name" value="RNA POLYMERASE SIGMA-G FACTOR"/>
    <property type="match status" value="1"/>
</dbReference>
<dbReference type="Pfam" id="PF04542">
    <property type="entry name" value="Sigma70_r2"/>
    <property type="match status" value="1"/>
</dbReference>
<dbReference type="InterPro" id="IPR013325">
    <property type="entry name" value="RNA_pol_sigma_r2"/>
</dbReference>
<evidence type="ECO:0000313" key="8">
    <source>
        <dbReference type="EMBL" id="MBC5728625.1"/>
    </source>
</evidence>
<dbReference type="CDD" id="cd06171">
    <property type="entry name" value="Sigma70_r4"/>
    <property type="match status" value="1"/>
</dbReference>
<keyword evidence="1" id="KW-0805">Transcription regulation</keyword>
<evidence type="ECO:0000256" key="4">
    <source>
        <dbReference type="ARBA" id="ARBA00023163"/>
    </source>
</evidence>
<evidence type="ECO:0000313" key="9">
    <source>
        <dbReference type="Proteomes" id="UP000636755"/>
    </source>
</evidence>
<name>A0ABR7HMC1_9FIRM</name>
<dbReference type="InterPro" id="IPR007624">
    <property type="entry name" value="RNA_pol_sigma70_r3"/>
</dbReference>
<feature type="domain" description="RNA polymerase sigma-70 region 4" evidence="7">
    <location>
        <begin position="174"/>
        <end position="222"/>
    </location>
</feature>
<keyword evidence="3" id="KW-0238">DNA-binding</keyword>
<dbReference type="SUPFAM" id="SSF88946">
    <property type="entry name" value="Sigma2 domain of RNA polymerase sigma factors"/>
    <property type="match status" value="1"/>
</dbReference>
<sequence length="227" mass="25441">MSESRGDIIGDKNSLAQKHMGLVHSCCKHFTGKGVEYEELFSAGCLGLAKAVERFDESRGLKFSTYAVPVILGEIKRIFRDGGSVRVSRTLKELSMKICRLNTEYEKNNGREMSVTELSQALNVSEDKICEALSAGSSPLSLNADYDDEGNSRIDIPVSDSQEEITERLSLNDAIAELDELDRQIIHLRYFQNKTQSQTADCLAMTQVQISRRERKILALIREKMSV</sequence>
<dbReference type="RefSeq" id="WP_186935723.1">
    <property type="nucleotide sequence ID" value="NZ_JACOPS010000004.1"/>
</dbReference>
<proteinExistence type="predicted"/>
<feature type="domain" description="RNA polymerase sigma-70 region 2" evidence="6">
    <location>
        <begin position="15"/>
        <end position="82"/>
    </location>
</feature>
<accession>A0ABR7HMC1</accession>
<dbReference type="Proteomes" id="UP000636755">
    <property type="component" value="Unassembled WGS sequence"/>
</dbReference>
<feature type="domain" description="RNA polymerase sigma-70 region 3" evidence="5">
    <location>
        <begin position="95"/>
        <end position="154"/>
    </location>
</feature>
<dbReference type="InterPro" id="IPR013324">
    <property type="entry name" value="RNA_pol_sigma_r3/r4-like"/>
</dbReference>
<dbReference type="InterPro" id="IPR014284">
    <property type="entry name" value="RNA_pol_sigma-70_dom"/>
</dbReference>
<dbReference type="NCBIfam" id="TIGR02937">
    <property type="entry name" value="sigma70-ECF"/>
    <property type="match status" value="1"/>
</dbReference>
<dbReference type="InterPro" id="IPR050239">
    <property type="entry name" value="Sigma-70_RNA_pol_init_factors"/>
</dbReference>
<evidence type="ECO:0000259" key="5">
    <source>
        <dbReference type="Pfam" id="PF04539"/>
    </source>
</evidence>
<keyword evidence="2" id="KW-0731">Sigma factor</keyword>
<dbReference type="Gene3D" id="1.20.120.1810">
    <property type="match status" value="1"/>
</dbReference>
<comment type="caution">
    <text evidence="8">The sequence shown here is derived from an EMBL/GenBank/DDBJ whole genome shotgun (WGS) entry which is preliminary data.</text>
</comment>
<dbReference type="Gene3D" id="1.10.10.10">
    <property type="entry name" value="Winged helix-like DNA-binding domain superfamily/Winged helix DNA-binding domain"/>
    <property type="match status" value="2"/>
</dbReference>